<protein>
    <submittedName>
        <fullName evidence="1">Uncharacterized protein</fullName>
    </submittedName>
</protein>
<evidence type="ECO:0000313" key="1">
    <source>
        <dbReference type="EMBL" id="DAE02070.1"/>
    </source>
</evidence>
<organism evidence="1">
    <name type="scientific">Siphoviridae sp. ct1Eo1</name>
    <dbReference type="NCBI Taxonomy" id="2825307"/>
    <lineage>
        <taxon>Viruses</taxon>
        <taxon>Duplodnaviria</taxon>
        <taxon>Heunggongvirae</taxon>
        <taxon>Uroviricota</taxon>
        <taxon>Caudoviricetes</taxon>
    </lineage>
</organism>
<accession>A0A8S5P4S8</accession>
<name>A0A8S5P4S8_9CAUD</name>
<sequence>MNNGILGNLPSGILTYWKPSQYRETYQSKTLTEYYKCPAGEGRTLVPSIMNPAVSTRASGGKQGLPLTDISIETHESNKIDFVTLTYSLELADDDKDDPENPDDPEFEFDGNECELTISLVDDPITQCRVYKGDVDKLDNATLTDLCALMGGQLSDEKGVKLSDKLHDKVPSSLLSKILRGQTHYKAPYMQVRLTIPGRVSFGDAGKISTHAGLPNLPEGMKWLCAGGGRTRRNGRTVSQVTYIAGNWDEDIYG</sequence>
<proteinExistence type="predicted"/>
<dbReference type="EMBL" id="BK015340">
    <property type="protein sequence ID" value="DAE02070.1"/>
    <property type="molecule type" value="Genomic_DNA"/>
</dbReference>
<reference evidence="1" key="1">
    <citation type="journal article" date="2021" name="Proc. Natl. Acad. Sci. U.S.A.">
        <title>A Catalog of Tens of Thousands of Viruses from Human Metagenomes Reveals Hidden Associations with Chronic Diseases.</title>
        <authorList>
            <person name="Tisza M.J."/>
            <person name="Buck C.B."/>
        </authorList>
    </citation>
    <scope>NUCLEOTIDE SEQUENCE</scope>
    <source>
        <strain evidence="1">Ct1Eo1</strain>
    </source>
</reference>